<sequence length="208" mass="23800">MTKKEWRLARSGRGVADWTPCVNFLQSVCKQIAPLHAEFLHDYPFLCGKCTVVSQPTPPAILLDFERVREHPNIPVILIQKDMSLILHLLFRFISSGIRGNLTLGVADTNPFHPVFPIVPRSYAPFMPQQRELAWFQKFAGEASLPRRIEPTRPPWMPPECSFIENKQRGFRLSSTATVAAKSRRGFVRTWLSPEEEAAEADDIPFEW</sequence>
<name>A0A1G2M211_9BACT</name>
<dbReference type="Proteomes" id="UP000178873">
    <property type="component" value="Unassembled WGS sequence"/>
</dbReference>
<evidence type="ECO:0000313" key="2">
    <source>
        <dbReference type="Proteomes" id="UP000178873"/>
    </source>
</evidence>
<dbReference type="EMBL" id="MHRF01000013">
    <property type="protein sequence ID" value="OHA17804.1"/>
    <property type="molecule type" value="Genomic_DNA"/>
</dbReference>
<comment type="caution">
    <text evidence="1">The sequence shown here is derived from an EMBL/GenBank/DDBJ whole genome shotgun (WGS) entry which is preliminary data.</text>
</comment>
<organism evidence="1 2">
    <name type="scientific">Candidatus Taylorbacteria bacterium RIFCSPHIGHO2_01_FULL_46_22b</name>
    <dbReference type="NCBI Taxonomy" id="1802301"/>
    <lineage>
        <taxon>Bacteria</taxon>
        <taxon>Candidatus Tayloriibacteriota</taxon>
    </lineage>
</organism>
<dbReference type="STRING" id="1802301.A2664_04350"/>
<accession>A0A1G2M211</accession>
<dbReference type="AlphaFoldDB" id="A0A1G2M211"/>
<protein>
    <submittedName>
        <fullName evidence="1">Uncharacterized protein</fullName>
    </submittedName>
</protein>
<gene>
    <name evidence="1" type="ORF">A2664_04350</name>
</gene>
<proteinExistence type="predicted"/>
<reference evidence="1 2" key="1">
    <citation type="journal article" date="2016" name="Nat. Commun.">
        <title>Thousands of microbial genomes shed light on interconnected biogeochemical processes in an aquifer system.</title>
        <authorList>
            <person name="Anantharaman K."/>
            <person name="Brown C.T."/>
            <person name="Hug L.A."/>
            <person name="Sharon I."/>
            <person name="Castelle C.J."/>
            <person name="Probst A.J."/>
            <person name="Thomas B.C."/>
            <person name="Singh A."/>
            <person name="Wilkins M.J."/>
            <person name="Karaoz U."/>
            <person name="Brodie E.L."/>
            <person name="Williams K.H."/>
            <person name="Hubbard S.S."/>
            <person name="Banfield J.F."/>
        </authorList>
    </citation>
    <scope>NUCLEOTIDE SEQUENCE [LARGE SCALE GENOMIC DNA]</scope>
</reference>
<evidence type="ECO:0000313" key="1">
    <source>
        <dbReference type="EMBL" id="OHA17804.1"/>
    </source>
</evidence>